<name>A0AAN8GD58_PATCE</name>
<sequence length="177" mass="19647">MDDAGESNEVVLRKSATKTSRRSDLKFLESNVSNSDNNSQISGERRNEVDIDDGSRAHMEQVCLRKQIATEQTGGGGASCFRKSRYSSIKRASLPPPPPKPTVEDTENTETLMESLASFRLRLGSSKRSNTSTGPNVNGSLPMRKSMRKSRLFPTARQSQIFQEKRQKLPPPPPIPE</sequence>
<feature type="region of interest" description="Disordered" evidence="1">
    <location>
        <begin position="88"/>
        <end position="109"/>
    </location>
</feature>
<proteinExistence type="predicted"/>
<dbReference type="AlphaFoldDB" id="A0AAN8GD58"/>
<reference evidence="2 3" key="1">
    <citation type="submission" date="2024-01" db="EMBL/GenBank/DDBJ databases">
        <title>The genome of the rayed Mediterranean limpet Patella caerulea (Linnaeus, 1758).</title>
        <authorList>
            <person name="Anh-Thu Weber A."/>
            <person name="Halstead-Nussloch G."/>
        </authorList>
    </citation>
    <scope>NUCLEOTIDE SEQUENCE [LARGE SCALE GENOMIC DNA]</scope>
    <source>
        <strain evidence="2">AATW-2023a</strain>
        <tissue evidence="2">Whole specimen</tissue>
    </source>
</reference>
<feature type="region of interest" description="Disordered" evidence="1">
    <location>
        <begin position="1"/>
        <end position="55"/>
    </location>
</feature>
<organism evidence="2 3">
    <name type="scientific">Patella caerulea</name>
    <name type="common">Rayed Mediterranean limpet</name>
    <dbReference type="NCBI Taxonomy" id="87958"/>
    <lineage>
        <taxon>Eukaryota</taxon>
        <taxon>Metazoa</taxon>
        <taxon>Spiralia</taxon>
        <taxon>Lophotrochozoa</taxon>
        <taxon>Mollusca</taxon>
        <taxon>Gastropoda</taxon>
        <taxon>Patellogastropoda</taxon>
        <taxon>Patelloidea</taxon>
        <taxon>Patellidae</taxon>
        <taxon>Patella</taxon>
    </lineage>
</organism>
<accession>A0AAN8GD58</accession>
<evidence type="ECO:0000313" key="3">
    <source>
        <dbReference type="Proteomes" id="UP001347796"/>
    </source>
</evidence>
<feature type="compositionally biased region" description="Polar residues" evidence="1">
    <location>
        <begin position="30"/>
        <end position="42"/>
    </location>
</feature>
<feature type="region of interest" description="Disordered" evidence="1">
    <location>
        <begin position="121"/>
        <end position="177"/>
    </location>
</feature>
<evidence type="ECO:0000313" key="2">
    <source>
        <dbReference type="EMBL" id="KAK6168176.1"/>
    </source>
</evidence>
<dbReference type="EMBL" id="JAZGQO010000018">
    <property type="protein sequence ID" value="KAK6168176.1"/>
    <property type="molecule type" value="Genomic_DNA"/>
</dbReference>
<feature type="compositionally biased region" description="Polar residues" evidence="1">
    <location>
        <begin position="126"/>
        <end position="139"/>
    </location>
</feature>
<protein>
    <submittedName>
        <fullName evidence="2">Uncharacterized protein</fullName>
    </submittedName>
</protein>
<keyword evidence="3" id="KW-1185">Reference proteome</keyword>
<gene>
    <name evidence="2" type="ORF">SNE40_022054</name>
</gene>
<comment type="caution">
    <text evidence="2">The sequence shown here is derived from an EMBL/GenBank/DDBJ whole genome shotgun (WGS) entry which is preliminary data.</text>
</comment>
<evidence type="ECO:0000256" key="1">
    <source>
        <dbReference type="SAM" id="MobiDB-lite"/>
    </source>
</evidence>
<feature type="compositionally biased region" description="Basic and acidic residues" evidence="1">
    <location>
        <begin position="43"/>
        <end position="55"/>
    </location>
</feature>
<dbReference type="Proteomes" id="UP001347796">
    <property type="component" value="Unassembled WGS sequence"/>
</dbReference>